<comment type="caution">
    <text evidence="2">The sequence shown here is derived from an EMBL/GenBank/DDBJ whole genome shotgun (WGS) entry which is preliminary data.</text>
</comment>
<feature type="transmembrane region" description="Helical" evidence="1">
    <location>
        <begin position="269"/>
        <end position="288"/>
    </location>
</feature>
<accession>A0A6G0XTD9</accession>
<dbReference type="PANTHER" id="PTHR43081:SF1">
    <property type="entry name" value="ADENYLATE CYCLASE, TERMINAL-DIFFERENTIATION SPECIFIC"/>
    <property type="match status" value="1"/>
</dbReference>
<keyword evidence="3" id="KW-1185">Reference proteome</keyword>
<dbReference type="VEuPathDB" id="FungiDB:AeMF1_011330"/>
<protein>
    <recommendedName>
        <fullName evidence="4">Guanylate cyclase domain-containing protein</fullName>
    </recommendedName>
</protein>
<feature type="transmembrane region" description="Helical" evidence="1">
    <location>
        <begin position="218"/>
        <end position="243"/>
    </location>
</feature>
<sequence>MRAMPLLDEARRLRRMGFHNNYGFPIWSLIYAIVFSFSFLAAVFATISLRRSTKSVSSCVVYSMLWFFIWTSIYSGSRIAMISICINEYMKGNSSWLILDAEHDIGGFRLLGYEKDPNNNDLQLPPVHARVALFAGDAALLSCCLWMLVLVTELLRLVKRTMDRGSAAEKRLWYIYLFSNVMIILAYFTILVIFSYHQGTSGTTKEKGAELSFFSDRFRVILISAATVQSLVIFVIGFAVFYLNRTGLNLESVECRVVKSPLYKRLKRILIVYVVCTVPFLTCSWVVVARGYEYLKIIPDILTEMTTILYATSGLALAVILAASQQCVLSWCRVSEAVLHEIEANEAPLDFPVFVNTDIESSSALWGHLGSVMHDAQDIHDTLLRELLVPHHGYEITTAGDSFQLAFHNIADAVAYCLDVQEQLLLQPWPAAFVDSHMPGSATILAPRLNVLKRQKALFHGLRVRMGIHASTPAEGELFHEVHPVTGRIMYAGLSELIGREVSDLGQGGQIIVTAPIVRWLRANMSKNTAWAKAHPIVMQELGVYRVADLKIDLGIAQVVPLSLAERIDMLPPLSRIQRTISYAPRLSNNYDLLISPKEHCV</sequence>
<feature type="transmembrane region" description="Helical" evidence="1">
    <location>
        <begin position="308"/>
        <end position="332"/>
    </location>
</feature>
<dbReference type="EMBL" id="VJMJ01000012">
    <property type="protein sequence ID" value="KAF0743897.1"/>
    <property type="molecule type" value="Genomic_DNA"/>
</dbReference>
<evidence type="ECO:0008006" key="4">
    <source>
        <dbReference type="Google" id="ProtNLM"/>
    </source>
</evidence>
<feature type="transmembrane region" description="Helical" evidence="1">
    <location>
        <begin position="59"/>
        <end position="84"/>
    </location>
</feature>
<dbReference type="InterPro" id="IPR029787">
    <property type="entry name" value="Nucleotide_cyclase"/>
</dbReference>
<evidence type="ECO:0000313" key="3">
    <source>
        <dbReference type="Proteomes" id="UP000481153"/>
    </source>
</evidence>
<evidence type="ECO:0000256" key="1">
    <source>
        <dbReference type="SAM" id="Phobius"/>
    </source>
</evidence>
<evidence type="ECO:0000313" key="2">
    <source>
        <dbReference type="EMBL" id="KAF0743897.1"/>
    </source>
</evidence>
<dbReference type="Proteomes" id="UP000481153">
    <property type="component" value="Unassembled WGS sequence"/>
</dbReference>
<dbReference type="PANTHER" id="PTHR43081">
    <property type="entry name" value="ADENYLATE CYCLASE, TERMINAL-DIFFERENTIATION SPECIFIC-RELATED"/>
    <property type="match status" value="1"/>
</dbReference>
<reference evidence="2 3" key="1">
    <citation type="submission" date="2019-07" db="EMBL/GenBank/DDBJ databases">
        <title>Genomics analysis of Aphanomyces spp. identifies a new class of oomycete effector associated with host adaptation.</title>
        <authorList>
            <person name="Gaulin E."/>
        </authorList>
    </citation>
    <scope>NUCLEOTIDE SEQUENCE [LARGE SCALE GENOMIC DNA]</scope>
    <source>
        <strain evidence="2 3">ATCC 201684</strain>
    </source>
</reference>
<feature type="transmembrane region" description="Helical" evidence="1">
    <location>
        <begin position="131"/>
        <end position="151"/>
    </location>
</feature>
<proteinExistence type="predicted"/>
<name>A0A6G0XTD9_9STRA</name>
<organism evidence="2 3">
    <name type="scientific">Aphanomyces euteiches</name>
    <dbReference type="NCBI Taxonomy" id="100861"/>
    <lineage>
        <taxon>Eukaryota</taxon>
        <taxon>Sar</taxon>
        <taxon>Stramenopiles</taxon>
        <taxon>Oomycota</taxon>
        <taxon>Saprolegniomycetes</taxon>
        <taxon>Saprolegniales</taxon>
        <taxon>Verrucalvaceae</taxon>
        <taxon>Aphanomyces</taxon>
    </lineage>
</organism>
<dbReference type="InterPro" id="IPR050697">
    <property type="entry name" value="Adenylyl/Guanylyl_Cyclase_3/4"/>
</dbReference>
<keyword evidence="1" id="KW-0472">Membrane</keyword>
<gene>
    <name evidence="2" type="ORF">Ae201684_001539</name>
</gene>
<keyword evidence="1" id="KW-0812">Transmembrane</keyword>
<dbReference type="AlphaFoldDB" id="A0A6G0XTD9"/>
<feature type="transmembrane region" description="Helical" evidence="1">
    <location>
        <begin position="24"/>
        <end position="47"/>
    </location>
</feature>
<dbReference type="SUPFAM" id="SSF55073">
    <property type="entry name" value="Nucleotide cyclase"/>
    <property type="match status" value="1"/>
</dbReference>
<keyword evidence="1" id="KW-1133">Transmembrane helix</keyword>
<feature type="transmembrane region" description="Helical" evidence="1">
    <location>
        <begin position="172"/>
        <end position="198"/>
    </location>
</feature>
<dbReference type="Gene3D" id="3.30.70.1230">
    <property type="entry name" value="Nucleotide cyclase"/>
    <property type="match status" value="1"/>
</dbReference>